<dbReference type="Proteomes" id="UP001500784">
    <property type="component" value="Unassembled WGS sequence"/>
</dbReference>
<feature type="transmembrane region" description="Helical" evidence="1">
    <location>
        <begin position="57"/>
        <end position="77"/>
    </location>
</feature>
<reference evidence="2 3" key="1">
    <citation type="journal article" date="2019" name="Int. J. Syst. Evol. Microbiol.">
        <title>The Global Catalogue of Microorganisms (GCM) 10K type strain sequencing project: providing services to taxonomists for standard genome sequencing and annotation.</title>
        <authorList>
            <consortium name="The Broad Institute Genomics Platform"/>
            <consortium name="The Broad Institute Genome Sequencing Center for Infectious Disease"/>
            <person name="Wu L."/>
            <person name="Ma J."/>
        </authorList>
    </citation>
    <scope>NUCLEOTIDE SEQUENCE [LARGE SCALE GENOMIC DNA]</scope>
    <source>
        <strain evidence="2 3">JCM 13316</strain>
    </source>
</reference>
<dbReference type="RefSeq" id="WP_152228721.1">
    <property type="nucleotide sequence ID" value="NZ_BAAALV010000007.1"/>
</dbReference>
<protein>
    <submittedName>
        <fullName evidence="2">YoaK family protein</fullName>
    </submittedName>
</protein>
<keyword evidence="1" id="KW-1133">Transmembrane helix</keyword>
<dbReference type="EMBL" id="BAAALV010000007">
    <property type="protein sequence ID" value="GAA1921058.1"/>
    <property type="molecule type" value="Genomic_DNA"/>
</dbReference>
<gene>
    <name evidence="2" type="ORF">GCM10009688_27630</name>
</gene>
<dbReference type="PANTHER" id="PTHR37314">
    <property type="entry name" value="SLR0142 PROTEIN"/>
    <property type="match status" value="1"/>
</dbReference>
<comment type="caution">
    <text evidence="2">The sequence shown here is derived from an EMBL/GenBank/DDBJ whole genome shotgun (WGS) entry which is preliminary data.</text>
</comment>
<sequence>MLRHTRSEIALASGLAWTAGYVDAVGFLHLGGYFVSFMTGNSTRAGASVADMSLSGFLQAFGLIAAFFFGVVAASALRRVLDRHRRPAICVLSAAVLGAAWASTAVPGAEWVLAPALAAAMGLLNAVFERGGEVSIGITYMTGTLVKLGQKVTAALFGERGNGWHRYLLLWCSLTLGSLCGGAGYLLLGLAALGPAIVALTAAAAASWGHPGHLHG</sequence>
<dbReference type="Pfam" id="PF06912">
    <property type="entry name" value="DUF1275"/>
    <property type="match status" value="1"/>
</dbReference>
<keyword evidence="1" id="KW-0812">Transmembrane</keyword>
<name>A0ABN2PHH3_9MICC</name>
<proteinExistence type="predicted"/>
<feature type="transmembrane region" description="Helical" evidence="1">
    <location>
        <begin position="192"/>
        <end position="210"/>
    </location>
</feature>
<feature type="transmembrane region" description="Helical" evidence="1">
    <location>
        <begin position="112"/>
        <end position="128"/>
    </location>
</feature>
<keyword evidence="1" id="KW-0472">Membrane</keyword>
<evidence type="ECO:0000256" key="1">
    <source>
        <dbReference type="SAM" id="Phobius"/>
    </source>
</evidence>
<evidence type="ECO:0000313" key="2">
    <source>
        <dbReference type="EMBL" id="GAA1921058.1"/>
    </source>
</evidence>
<dbReference type="PANTHER" id="PTHR37314:SF4">
    <property type="entry name" value="UPF0700 TRANSMEMBRANE PROTEIN YOAK"/>
    <property type="match status" value="1"/>
</dbReference>
<feature type="transmembrane region" description="Helical" evidence="1">
    <location>
        <begin position="89"/>
        <end position="106"/>
    </location>
</feature>
<organism evidence="2 3">
    <name type="scientific">Arthrobacter gandavensis</name>
    <dbReference type="NCBI Taxonomy" id="169960"/>
    <lineage>
        <taxon>Bacteria</taxon>
        <taxon>Bacillati</taxon>
        <taxon>Actinomycetota</taxon>
        <taxon>Actinomycetes</taxon>
        <taxon>Micrococcales</taxon>
        <taxon>Micrococcaceae</taxon>
        <taxon>Arthrobacter</taxon>
    </lineage>
</organism>
<keyword evidence="3" id="KW-1185">Reference proteome</keyword>
<evidence type="ECO:0000313" key="3">
    <source>
        <dbReference type="Proteomes" id="UP001500784"/>
    </source>
</evidence>
<accession>A0ABN2PHH3</accession>
<dbReference type="InterPro" id="IPR010699">
    <property type="entry name" value="DUF1275"/>
</dbReference>